<accession>A0A8J8T259</accession>
<dbReference type="EMBL" id="RRYP01009875">
    <property type="protein sequence ID" value="TNV78771.1"/>
    <property type="molecule type" value="Genomic_DNA"/>
</dbReference>
<name>A0A8J8T259_HALGN</name>
<evidence type="ECO:0000313" key="2">
    <source>
        <dbReference type="Proteomes" id="UP000785679"/>
    </source>
</evidence>
<gene>
    <name evidence="1" type="ORF">FGO68_gene5010</name>
</gene>
<dbReference type="AlphaFoldDB" id="A0A8J8T259"/>
<keyword evidence="2" id="KW-1185">Reference proteome</keyword>
<protein>
    <submittedName>
        <fullName evidence="1">Uncharacterized protein</fullName>
    </submittedName>
</protein>
<proteinExistence type="predicted"/>
<reference evidence="1" key="1">
    <citation type="submission" date="2019-06" db="EMBL/GenBank/DDBJ databases">
        <authorList>
            <person name="Zheng W."/>
        </authorList>
    </citation>
    <scope>NUCLEOTIDE SEQUENCE</scope>
    <source>
        <strain evidence="1">QDHG01</strain>
    </source>
</reference>
<dbReference type="Proteomes" id="UP000785679">
    <property type="component" value="Unassembled WGS sequence"/>
</dbReference>
<organism evidence="1 2">
    <name type="scientific">Halteria grandinella</name>
    <dbReference type="NCBI Taxonomy" id="5974"/>
    <lineage>
        <taxon>Eukaryota</taxon>
        <taxon>Sar</taxon>
        <taxon>Alveolata</taxon>
        <taxon>Ciliophora</taxon>
        <taxon>Intramacronucleata</taxon>
        <taxon>Spirotrichea</taxon>
        <taxon>Stichotrichia</taxon>
        <taxon>Sporadotrichida</taxon>
        <taxon>Halteriidae</taxon>
        <taxon>Halteria</taxon>
    </lineage>
</organism>
<evidence type="ECO:0000313" key="1">
    <source>
        <dbReference type="EMBL" id="TNV78771.1"/>
    </source>
</evidence>
<sequence>MYFLVLPSYTNLRYSQNAKHTSATKAQGPHTQKGVETNWRLPVPQRYLQAISASVKRMATTSHLCLPSTGLSLRSTVFQVRTSSYPSLNPMLPNANHSSDHQWGRSAWAVSGMRSL</sequence>
<comment type="caution">
    <text evidence="1">The sequence shown here is derived from an EMBL/GenBank/DDBJ whole genome shotgun (WGS) entry which is preliminary data.</text>
</comment>